<feature type="active site" evidence="15">
    <location>
        <position position="44"/>
    </location>
</feature>
<dbReference type="Proteomes" id="UP000199496">
    <property type="component" value="Unassembled WGS sequence"/>
</dbReference>
<dbReference type="PROSITE" id="PS50142">
    <property type="entry name" value="RNASE_3_2"/>
    <property type="match status" value="1"/>
</dbReference>
<evidence type="ECO:0000256" key="7">
    <source>
        <dbReference type="ARBA" id="ARBA00022664"/>
    </source>
</evidence>
<keyword evidence="15" id="KW-0699">rRNA-binding</keyword>
<dbReference type="Pfam" id="PF14622">
    <property type="entry name" value="Ribonucleas_3_3"/>
    <property type="match status" value="1"/>
</dbReference>
<dbReference type="GO" id="GO:0019843">
    <property type="term" value="F:rRNA binding"/>
    <property type="evidence" value="ECO:0007669"/>
    <property type="project" value="UniProtKB-KW"/>
</dbReference>
<dbReference type="EC" id="3.1.26.3" evidence="15"/>
<dbReference type="EMBL" id="FOFO01000013">
    <property type="protein sequence ID" value="SEP99494.1"/>
    <property type="molecule type" value="Genomic_DNA"/>
</dbReference>
<evidence type="ECO:0000259" key="17">
    <source>
        <dbReference type="PROSITE" id="PS50142"/>
    </source>
</evidence>
<feature type="binding site" evidence="15">
    <location>
        <position position="116"/>
    </location>
    <ligand>
        <name>Mg(2+)</name>
        <dbReference type="ChEBI" id="CHEBI:18420"/>
    </ligand>
</feature>
<evidence type="ECO:0000256" key="15">
    <source>
        <dbReference type="HAMAP-Rule" id="MF_00104"/>
    </source>
</evidence>
<keyword evidence="9 15" id="KW-0540">Nuclease</keyword>
<dbReference type="InterPro" id="IPR036389">
    <property type="entry name" value="RNase_III_sf"/>
</dbReference>
<dbReference type="PROSITE" id="PS50137">
    <property type="entry name" value="DS_RBD"/>
    <property type="match status" value="1"/>
</dbReference>
<reference evidence="18 19" key="1">
    <citation type="submission" date="2016-10" db="EMBL/GenBank/DDBJ databases">
        <authorList>
            <person name="de Groot N.N."/>
        </authorList>
    </citation>
    <scope>NUCLEOTIDE SEQUENCE [LARGE SCALE GENOMIC DNA]</scope>
    <source>
        <strain evidence="18 19">B7-7</strain>
    </source>
</reference>
<dbReference type="NCBIfam" id="TIGR02191">
    <property type="entry name" value="RNaseIII"/>
    <property type="match status" value="1"/>
</dbReference>
<dbReference type="GO" id="GO:0008033">
    <property type="term" value="P:tRNA processing"/>
    <property type="evidence" value="ECO:0007669"/>
    <property type="project" value="UniProtKB-KW"/>
</dbReference>
<evidence type="ECO:0000313" key="18">
    <source>
        <dbReference type="EMBL" id="SEP99494.1"/>
    </source>
</evidence>
<evidence type="ECO:0000259" key="16">
    <source>
        <dbReference type="PROSITE" id="PS50137"/>
    </source>
</evidence>
<dbReference type="STRING" id="867345.SAMN05421693_11366"/>
<evidence type="ECO:0000256" key="12">
    <source>
        <dbReference type="ARBA" id="ARBA00022801"/>
    </source>
</evidence>
<dbReference type="PROSITE" id="PS00517">
    <property type="entry name" value="RNASE_3_1"/>
    <property type="match status" value="1"/>
</dbReference>
<evidence type="ECO:0000256" key="9">
    <source>
        <dbReference type="ARBA" id="ARBA00022722"/>
    </source>
</evidence>
<dbReference type="GO" id="GO:0003725">
    <property type="term" value="F:double-stranded RNA binding"/>
    <property type="evidence" value="ECO:0007669"/>
    <property type="project" value="TreeGrafter"/>
</dbReference>
<gene>
    <name evidence="15" type="primary">rnc</name>
    <name evidence="18" type="ORF">SAMN05421693_11366</name>
</gene>
<comment type="cofactor">
    <cofactor evidence="15">
        <name>Mg(2+)</name>
        <dbReference type="ChEBI" id="CHEBI:18420"/>
    </cofactor>
</comment>
<comment type="subunit">
    <text evidence="4 15">Homodimer.</text>
</comment>
<comment type="similarity">
    <text evidence="3">Belongs to the ribonuclease III family.</text>
</comment>
<keyword evidence="10 15" id="KW-0479">Metal-binding</keyword>
<keyword evidence="6 15" id="KW-0698">rRNA processing</keyword>
<evidence type="ECO:0000256" key="5">
    <source>
        <dbReference type="ARBA" id="ARBA00022490"/>
    </source>
</evidence>
<evidence type="ECO:0000256" key="6">
    <source>
        <dbReference type="ARBA" id="ARBA00022552"/>
    </source>
</evidence>
<proteinExistence type="inferred from homology"/>
<dbReference type="HAMAP" id="MF_00104">
    <property type="entry name" value="RNase_III"/>
    <property type="match status" value="1"/>
</dbReference>
<dbReference type="GO" id="GO:0004525">
    <property type="term" value="F:ribonuclease III activity"/>
    <property type="evidence" value="ECO:0007669"/>
    <property type="project" value="UniProtKB-UniRule"/>
</dbReference>
<keyword evidence="7 15" id="KW-0507">mRNA processing</keyword>
<dbReference type="PANTHER" id="PTHR11207:SF0">
    <property type="entry name" value="RIBONUCLEASE 3"/>
    <property type="match status" value="1"/>
</dbReference>
<evidence type="ECO:0000256" key="13">
    <source>
        <dbReference type="ARBA" id="ARBA00022842"/>
    </source>
</evidence>
<keyword evidence="11 15" id="KW-0255">Endonuclease</keyword>
<dbReference type="GO" id="GO:0006397">
    <property type="term" value="P:mRNA processing"/>
    <property type="evidence" value="ECO:0007669"/>
    <property type="project" value="UniProtKB-UniRule"/>
</dbReference>
<evidence type="ECO:0000256" key="14">
    <source>
        <dbReference type="ARBA" id="ARBA00022884"/>
    </source>
</evidence>
<dbReference type="OrthoDB" id="9805026at2"/>
<dbReference type="SUPFAM" id="SSF69065">
    <property type="entry name" value="RNase III domain-like"/>
    <property type="match status" value="1"/>
</dbReference>
<evidence type="ECO:0000256" key="11">
    <source>
        <dbReference type="ARBA" id="ARBA00022759"/>
    </source>
</evidence>
<dbReference type="CDD" id="cd10845">
    <property type="entry name" value="DSRM_RNAse_III_family"/>
    <property type="match status" value="1"/>
</dbReference>
<keyword evidence="13 15" id="KW-0460">Magnesium</keyword>
<dbReference type="InterPro" id="IPR011907">
    <property type="entry name" value="RNase_III"/>
</dbReference>
<dbReference type="PANTHER" id="PTHR11207">
    <property type="entry name" value="RIBONUCLEASE III"/>
    <property type="match status" value="1"/>
</dbReference>
<protein>
    <recommendedName>
        <fullName evidence="15">Ribonuclease 3</fullName>
        <ecNumber evidence="15">3.1.26.3</ecNumber>
    </recommendedName>
    <alternativeName>
        <fullName evidence="15">Ribonuclease III</fullName>
        <shortName evidence="15">RNase III</shortName>
    </alternativeName>
</protein>
<dbReference type="GO" id="GO:0006364">
    <property type="term" value="P:rRNA processing"/>
    <property type="evidence" value="ECO:0007669"/>
    <property type="project" value="UniProtKB-UniRule"/>
</dbReference>
<evidence type="ECO:0000256" key="4">
    <source>
        <dbReference type="ARBA" id="ARBA00011738"/>
    </source>
</evidence>
<dbReference type="Pfam" id="PF00035">
    <property type="entry name" value="dsrm"/>
    <property type="match status" value="1"/>
</dbReference>
<feature type="domain" description="RNase III" evidence="17">
    <location>
        <begin position="5"/>
        <end position="127"/>
    </location>
</feature>
<dbReference type="InterPro" id="IPR000999">
    <property type="entry name" value="RNase_III_dom"/>
</dbReference>
<comment type="subcellular location">
    <subcellularLocation>
        <location evidence="2 15">Cytoplasm</location>
    </subcellularLocation>
</comment>
<keyword evidence="5 15" id="KW-0963">Cytoplasm</keyword>
<evidence type="ECO:0000256" key="1">
    <source>
        <dbReference type="ARBA" id="ARBA00000109"/>
    </source>
</evidence>
<dbReference type="Gene3D" id="1.10.1520.10">
    <property type="entry name" value="Ribonuclease III domain"/>
    <property type="match status" value="1"/>
</dbReference>
<dbReference type="Gene3D" id="3.30.160.20">
    <property type="match status" value="1"/>
</dbReference>
<accession>A0A1H9CEC2</accession>
<dbReference type="AlphaFoldDB" id="A0A1H9CEC2"/>
<keyword evidence="8 15" id="KW-0819">tRNA processing</keyword>
<dbReference type="SMART" id="SM00535">
    <property type="entry name" value="RIBOc"/>
    <property type="match status" value="1"/>
</dbReference>
<feature type="binding site" evidence="15">
    <location>
        <position position="113"/>
    </location>
    <ligand>
        <name>Mg(2+)</name>
        <dbReference type="ChEBI" id="CHEBI:18420"/>
    </ligand>
</feature>
<comment type="function">
    <text evidence="15">Digests double-stranded RNA. Involved in the processing of primary rRNA transcript to yield the immediate precursors to the large and small rRNAs (23S and 16S). Processes some mRNAs, and tRNAs when they are encoded in the rRNA operon. Processes pre-crRNA and tracrRNA of type II CRISPR loci if present in the organism.</text>
</comment>
<dbReference type="FunFam" id="3.30.160.20:FF:000003">
    <property type="entry name" value="Ribonuclease 3"/>
    <property type="match status" value="1"/>
</dbReference>
<evidence type="ECO:0000256" key="3">
    <source>
        <dbReference type="ARBA" id="ARBA00010183"/>
    </source>
</evidence>
<name>A0A1H9CEC2_9GAMM</name>
<organism evidence="18 19">
    <name type="scientific">Ectothiorhodospira magna</name>
    <dbReference type="NCBI Taxonomy" id="867345"/>
    <lineage>
        <taxon>Bacteria</taxon>
        <taxon>Pseudomonadati</taxon>
        <taxon>Pseudomonadota</taxon>
        <taxon>Gammaproteobacteria</taxon>
        <taxon>Chromatiales</taxon>
        <taxon>Ectothiorhodospiraceae</taxon>
        <taxon>Ectothiorhodospira</taxon>
    </lineage>
</organism>
<dbReference type="GO" id="GO:0042802">
    <property type="term" value="F:identical protein binding"/>
    <property type="evidence" value="ECO:0007669"/>
    <property type="project" value="UniProtKB-ARBA"/>
</dbReference>
<keyword evidence="12 15" id="KW-0378">Hydrolase</keyword>
<dbReference type="CDD" id="cd00593">
    <property type="entry name" value="RIBOc"/>
    <property type="match status" value="1"/>
</dbReference>
<evidence type="ECO:0000313" key="19">
    <source>
        <dbReference type="Proteomes" id="UP000199496"/>
    </source>
</evidence>
<dbReference type="GO" id="GO:0005737">
    <property type="term" value="C:cytoplasm"/>
    <property type="evidence" value="ECO:0007669"/>
    <property type="project" value="UniProtKB-SubCell"/>
</dbReference>
<evidence type="ECO:0000256" key="2">
    <source>
        <dbReference type="ARBA" id="ARBA00004496"/>
    </source>
</evidence>
<feature type="domain" description="DRBM" evidence="16">
    <location>
        <begin position="154"/>
        <end position="224"/>
    </location>
</feature>
<evidence type="ECO:0000256" key="8">
    <source>
        <dbReference type="ARBA" id="ARBA00022694"/>
    </source>
</evidence>
<comment type="catalytic activity">
    <reaction evidence="1 15">
        <text>Endonucleolytic cleavage to 5'-phosphomonoester.</text>
        <dbReference type="EC" id="3.1.26.3"/>
    </reaction>
</comment>
<dbReference type="FunFam" id="1.10.1520.10:FF:000001">
    <property type="entry name" value="Ribonuclease 3"/>
    <property type="match status" value="1"/>
</dbReference>
<dbReference type="SUPFAM" id="SSF54768">
    <property type="entry name" value="dsRNA-binding domain-like"/>
    <property type="match status" value="1"/>
</dbReference>
<feature type="active site" evidence="15">
    <location>
        <position position="116"/>
    </location>
</feature>
<keyword evidence="19" id="KW-1185">Reference proteome</keyword>
<dbReference type="RefSeq" id="WP_090206341.1">
    <property type="nucleotide sequence ID" value="NZ_FOFO01000013.1"/>
</dbReference>
<dbReference type="InterPro" id="IPR014720">
    <property type="entry name" value="dsRBD_dom"/>
</dbReference>
<feature type="binding site" evidence="15">
    <location>
        <position position="40"/>
    </location>
    <ligand>
        <name>Mg(2+)</name>
        <dbReference type="ChEBI" id="CHEBI:18420"/>
    </ligand>
</feature>
<sequence>MHTKTTGLEALLPASLQGSDLLRQALTHRSAGQCHNERLEYLGDSALNFIVADHLFALRPQAPEGELSRLRAALVNQDSLARIARDQGMGTLLSLGDGERKSGGHRRDSILADALEAVIGAVYLATDFATTRDFVLRLYQQRFATLPSAEALKDPKTRLQEWLQRKSLDIPSYQVLEVTGKPHDQHFKAACHIKSCNISVIGEGSSRRRAEQAAAVKAFAALTHSEEPQFG</sequence>
<dbReference type="SMART" id="SM00358">
    <property type="entry name" value="DSRM"/>
    <property type="match status" value="1"/>
</dbReference>
<dbReference type="GO" id="GO:0046872">
    <property type="term" value="F:metal ion binding"/>
    <property type="evidence" value="ECO:0007669"/>
    <property type="project" value="UniProtKB-KW"/>
</dbReference>
<keyword evidence="14 15" id="KW-0694">RNA-binding</keyword>
<dbReference type="GO" id="GO:0010468">
    <property type="term" value="P:regulation of gene expression"/>
    <property type="evidence" value="ECO:0007669"/>
    <property type="project" value="TreeGrafter"/>
</dbReference>
<evidence type="ECO:0000256" key="10">
    <source>
        <dbReference type="ARBA" id="ARBA00022723"/>
    </source>
</evidence>